<protein>
    <submittedName>
        <fullName evidence="1">Uncharacterized protein</fullName>
    </submittedName>
</protein>
<name>A0A5C3LCC7_COPMA</name>
<proteinExistence type="predicted"/>
<evidence type="ECO:0000313" key="2">
    <source>
        <dbReference type="Proteomes" id="UP000307440"/>
    </source>
</evidence>
<accession>A0A5C3LCC7</accession>
<organism evidence="1 2">
    <name type="scientific">Coprinopsis marcescibilis</name>
    <name type="common">Agaric fungus</name>
    <name type="synonym">Psathyrella marcescibilis</name>
    <dbReference type="NCBI Taxonomy" id="230819"/>
    <lineage>
        <taxon>Eukaryota</taxon>
        <taxon>Fungi</taxon>
        <taxon>Dikarya</taxon>
        <taxon>Basidiomycota</taxon>
        <taxon>Agaricomycotina</taxon>
        <taxon>Agaricomycetes</taxon>
        <taxon>Agaricomycetidae</taxon>
        <taxon>Agaricales</taxon>
        <taxon>Agaricineae</taxon>
        <taxon>Psathyrellaceae</taxon>
        <taxon>Coprinopsis</taxon>
    </lineage>
</organism>
<reference evidence="1 2" key="1">
    <citation type="journal article" date="2019" name="Nat. Ecol. Evol.">
        <title>Megaphylogeny resolves global patterns of mushroom evolution.</title>
        <authorList>
            <person name="Varga T."/>
            <person name="Krizsan K."/>
            <person name="Foldi C."/>
            <person name="Dima B."/>
            <person name="Sanchez-Garcia M."/>
            <person name="Sanchez-Ramirez S."/>
            <person name="Szollosi G.J."/>
            <person name="Szarkandi J.G."/>
            <person name="Papp V."/>
            <person name="Albert L."/>
            <person name="Andreopoulos W."/>
            <person name="Angelini C."/>
            <person name="Antonin V."/>
            <person name="Barry K.W."/>
            <person name="Bougher N.L."/>
            <person name="Buchanan P."/>
            <person name="Buyck B."/>
            <person name="Bense V."/>
            <person name="Catcheside P."/>
            <person name="Chovatia M."/>
            <person name="Cooper J."/>
            <person name="Damon W."/>
            <person name="Desjardin D."/>
            <person name="Finy P."/>
            <person name="Geml J."/>
            <person name="Haridas S."/>
            <person name="Hughes K."/>
            <person name="Justo A."/>
            <person name="Karasinski D."/>
            <person name="Kautmanova I."/>
            <person name="Kiss B."/>
            <person name="Kocsube S."/>
            <person name="Kotiranta H."/>
            <person name="LaButti K.M."/>
            <person name="Lechner B.E."/>
            <person name="Liimatainen K."/>
            <person name="Lipzen A."/>
            <person name="Lukacs Z."/>
            <person name="Mihaltcheva S."/>
            <person name="Morgado L.N."/>
            <person name="Niskanen T."/>
            <person name="Noordeloos M.E."/>
            <person name="Ohm R.A."/>
            <person name="Ortiz-Santana B."/>
            <person name="Ovrebo C."/>
            <person name="Racz N."/>
            <person name="Riley R."/>
            <person name="Savchenko A."/>
            <person name="Shiryaev A."/>
            <person name="Soop K."/>
            <person name="Spirin V."/>
            <person name="Szebenyi C."/>
            <person name="Tomsovsky M."/>
            <person name="Tulloss R.E."/>
            <person name="Uehling J."/>
            <person name="Grigoriev I.V."/>
            <person name="Vagvolgyi C."/>
            <person name="Papp T."/>
            <person name="Martin F.M."/>
            <person name="Miettinen O."/>
            <person name="Hibbett D.S."/>
            <person name="Nagy L.G."/>
        </authorList>
    </citation>
    <scope>NUCLEOTIDE SEQUENCE [LARGE SCALE GENOMIC DNA]</scope>
    <source>
        <strain evidence="1 2">CBS 121175</strain>
    </source>
</reference>
<dbReference type="AlphaFoldDB" id="A0A5C3LCC7"/>
<evidence type="ECO:0000313" key="1">
    <source>
        <dbReference type="EMBL" id="TFK30295.1"/>
    </source>
</evidence>
<sequence>MSLLEGGNMTFIYSHPGKFPLPVERTGTTNLRNANWVGLSLSLSAILLLRLRVFNKIDRYRHYYNQLSSSDHSAPPTYRLLCPSAPVPVWVGWPPALVFHPGFTTQAIKGLSSGLELAAGTPRGLSLAVLINRWTTKSNILAPDYIPPWWKPASREPRRSTTGEHGRSVLACHLSQASKHLRLRITTSSGGNFDCHASGVVTWFETSRLFNLRRSVDSMSIQACPCYNLLVHVTTSLFWHVAICFCDPTKEVNYESGPLSNGFPWIAFNAF</sequence>
<gene>
    <name evidence="1" type="ORF">FA15DRAFT_690893</name>
</gene>
<dbReference type="Proteomes" id="UP000307440">
    <property type="component" value="Unassembled WGS sequence"/>
</dbReference>
<dbReference type="EMBL" id="ML210147">
    <property type="protein sequence ID" value="TFK30295.1"/>
    <property type="molecule type" value="Genomic_DNA"/>
</dbReference>
<keyword evidence="2" id="KW-1185">Reference proteome</keyword>